<dbReference type="Proteomes" id="UP001139000">
    <property type="component" value="Unassembled WGS sequence"/>
</dbReference>
<evidence type="ECO:0000313" key="3">
    <source>
        <dbReference type="Proteomes" id="UP001139000"/>
    </source>
</evidence>
<reference evidence="2" key="1">
    <citation type="submission" date="2021-12" db="EMBL/GenBank/DDBJ databases">
        <title>Novel species in genus Dyadobacter.</title>
        <authorList>
            <person name="Ma C."/>
        </authorList>
    </citation>
    <scope>NUCLEOTIDE SEQUENCE</scope>
    <source>
        <strain evidence="2">LJ419</strain>
    </source>
</reference>
<dbReference type="InterPro" id="IPR002716">
    <property type="entry name" value="PIN_dom"/>
</dbReference>
<sequence length="149" mass="17259">MRLFFDTNVLLDHALMRTTGQPIEISYLIFWASKNDVSIVISSGCIYTFTYVLHRQGVRGDRLKMQIDQYLTMFHICKTDKKVFTDGLDSSFKDLEDSYQYMNAIKDECDYLITSNVSDFKPFAKDSIQIFSPRDFVMNVLGAKEGIDF</sequence>
<proteinExistence type="predicted"/>
<gene>
    <name evidence="2" type="ORF">LXM26_15625</name>
</gene>
<name>A0A9X1TM03_9BACT</name>
<feature type="domain" description="PIN" evidence="1">
    <location>
        <begin position="2"/>
        <end position="117"/>
    </location>
</feature>
<keyword evidence="3" id="KW-1185">Reference proteome</keyword>
<dbReference type="AlphaFoldDB" id="A0A9X1TM03"/>
<comment type="caution">
    <text evidence="2">The sequence shown here is derived from an EMBL/GenBank/DDBJ whole genome shotgun (WGS) entry which is preliminary data.</text>
</comment>
<dbReference type="SUPFAM" id="SSF88723">
    <property type="entry name" value="PIN domain-like"/>
    <property type="match status" value="1"/>
</dbReference>
<dbReference type="RefSeq" id="WP_234656000.1">
    <property type="nucleotide sequence ID" value="NZ_CP094997.1"/>
</dbReference>
<dbReference type="EMBL" id="JAJTTC010000003">
    <property type="protein sequence ID" value="MCF0062938.1"/>
    <property type="molecule type" value="Genomic_DNA"/>
</dbReference>
<dbReference type="InterPro" id="IPR029060">
    <property type="entry name" value="PIN-like_dom_sf"/>
</dbReference>
<organism evidence="2 3">
    <name type="scientific">Dyadobacter chenwenxiniae</name>
    <dbReference type="NCBI Taxonomy" id="2906456"/>
    <lineage>
        <taxon>Bacteria</taxon>
        <taxon>Pseudomonadati</taxon>
        <taxon>Bacteroidota</taxon>
        <taxon>Cytophagia</taxon>
        <taxon>Cytophagales</taxon>
        <taxon>Spirosomataceae</taxon>
        <taxon>Dyadobacter</taxon>
    </lineage>
</organism>
<accession>A0A9X1TM03</accession>
<dbReference type="Pfam" id="PF13470">
    <property type="entry name" value="PIN_3"/>
    <property type="match status" value="1"/>
</dbReference>
<evidence type="ECO:0000313" key="2">
    <source>
        <dbReference type="EMBL" id="MCF0062938.1"/>
    </source>
</evidence>
<evidence type="ECO:0000259" key="1">
    <source>
        <dbReference type="Pfam" id="PF13470"/>
    </source>
</evidence>
<protein>
    <submittedName>
        <fullName evidence="2">PIN domain-containing protein</fullName>
    </submittedName>
</protein>